<protein>
    <submittedName>
        <fullName evidence="1">Uncharacterized protein</fullName>
    </submittedName>
</protein>
<evidence type="ECO:0000313" key="2">
    <source>
        <dbReference type="Proteomes" id="UP001163324"/>
    </source>
</evidence>
<comment type="caution">
    <text evidence="1">The sequence shown here is derived from an EMBL/GenBank/DDBJ whole genome shotgun (WGS) entry which is preliminary data.</text>
</comment>
<reference evidence="1" key="1">
    <citation type="submission" date="2022-10" db="EMBL/GenBank/DDBJ databases">
        <title>Complete Genome of Trichothecium roseum strain YXFP-22015, a Plant Pathogen Isolated from Citrus.</title>
        <authorList>
            <person name="Wang Y."/>
            <person name="Zhu L."/>
        </authorList>
    </citation>
    <scope>NUCLEOTIDE SEQUENCE</scope>
    <source>
        <strain evidence="1">YXFP-22015</strain>
    </source>
</reference>
<accession>A0ACC0UUA7</accession>
<evidence type="ECO:0000313" key="1">
    <source>
        <dbReference type="EMBL" id="KAI9897686.1"/>
    </source>
</evidence>
<keyword evidence="2" id="KW-1185">Reference proteome</keyword>
<name>A0ACC0UUA7_9HYPO</name>
<proteinExistence type="predicted"/>
<organism evidence="1 2">
    <name type="scientific">Trichothecium roseum</name>
    <dbReference type="NCBI Taxonomy" id="47278"/>
    <lineage>
        <taxon>Eukaryota</taxon>
        <taxon>Fungi</taxon>
        <taxon>Dikarya</taxon>
        <taxon>Ascomycota</taxon>
        <taxon>Pezizomycotina</taxon>
        <taxon>Sordariomycetes</taxon>
        <taxon>Hypocreomycetidae</taxon>
        <taxon>Hypocreales</taxon>
        <taxon>Hypocreales incertae sedis</taxon>
        <taxon>Trichothecium</taxon>
    </lineage>
</organism>
<sequence>MVEPAGNGMILFIVTILMLALSWPAVIARCLIRYGKGAVGLDDWLMVGGLVLFTVTCALIIMVCVHGAGYLAADLDPLDIMTGTKYYFIAQFAYVCATVPVKISICVALLRIAGFNPIFRYILHGISALTVLSAVIVIIAIANVCHPAPALWGEAEGTCNYALNSGIGYFLSAESIVTDWTLAVLPTFMLYNVQLKKSLKISVATVLGLGAFASTATIVRLRFLVFYEEADEFMYGVAKIAVWSILEEGIGIIAGSMPMLRPLLQFIPFLSSAGRTSNDRPDTQGYQLTGPRIDRMHSDVTTTQGNNNGSGAAEAGLASKPSDGDSQKHILKETEFTVTSEACRRSERAHIHNERINGWGSSKERGM</sequence>
<dbReference type="EMBL" id="CM047946">
    <property type="protein sequence ID" value="KAI9897686.1"/>
    <property type="molecule type" value="Genomic_DNA"/>
</dbReference>
<dbReference type="Proteomes" id="UP001163324">
    <property type="component" value="Chromosome 7"/>
</dbReference>
<gene>
    <name evidence="1" type="ORF">N3K66_007542</name>
</gene>